<comment type="caution">
    <text evidence="2">The sequence shown here is derived from an EMBL/GenBank/DDBJ whole genome shotgun (WGS) entry which is preliminary data.</text>
</comment>
<keyword evidence="3" id="KW-1185">Reference proteome</keyword>
<dbReference type="PANTHER" id="PTHR37027:SF2">
    <property type="entry name" value="CHROMOSOME UNDETERMINED SCAFFOLD_148, WHOLE GENOME SHOTGUN SEQUENCE"/>
    <property type="match status" value="1"/>
</dbReference>
<evidence type="ECO:0000256" key="1">
    <source>
        <dbReference type="SAM" id="Coils"/>
    </source>
</evidence>
<protein>
    <submittedName>
        <fullName evidence="2">Uncharacterized protein</fullName>
    </submittedName>
</protein>
<reference evidence="2 3" key="1">
    <citation type="submission" date="2016-02" db="EMBL/GenBank/DDBJ databases">
        <title>Genome analysis of coral dinoflagellate symbionts highlights evolutionary adaptations to a symbiotic lifestyle.</title>
        <authorList>
            <person name="Aranda M."/>
            <person name="Li Y."/>
            <person name="Liew Y.J."/>
            <person name="Baumgarten S."/>
            <person name="Simakov O."/>
            <person name="Wilson M."/>
            <person name="Piel J."/>
            <person name="Ashoor H."/>
            <person name="Bougouffa S."/>
            <person name="Bajic V.B."/>
            <person name="Ryu T."/>
            <person name="Ravasi T."/>
            <person name="Bayer T."/>
            <person name="Micklem G."/>
            <person name="Kim H."/>
            <person name="Bhak J."/>
            <person name="Lajeunesse T.C."/>
            <person name="Voolstra C.R."/>
        </authorList>
    </citation>
    <scope>NUCLEOTIDE SEQUENCE [LARGE SCALE GENOMIC DNA]</scope>
    <source>
        <strain evidence="2 3">CCMP2467</strain>
    </source>
</reference>
<dbReference type="OMA" id="QYSSSHD"/>
<organism evidence="2 3">
    <name type="scientific">Symbiodinium microadriaticum</name>
    <name type="common">Dinoflagellate</name>
    <name type="synonym">Zooxanthella microadriatica</name>
    <dbReference type="NCBI Taxonomy" id="2951"/>
    <lineage>
        <taxon>Eukaryota</taxon>
        <taxon>Sar</taxon>
        <taxon>Alveolata</taxon>
        <taxon>Dinophyceae</taxon>
        <taxon>Suessiales</taxon>
        <taxon>Symbiodiniaceae</taxon>
        <taxon>Symbiodinium</taxon>
    </lineage>
</organism>
<keyword evidence="1" id="KW-0175">Coiled coil</keyword>
<feature type="coiled-coil region" evidence="1">
    <location>
        <begin position="146"/>
        <end position="173"/>
    </location>
</feature>
<gene>
    <name evidence="2" type="ORF">AK812_SmicGene6333</name>
</gene>
<dbReference type="Proteomes" id="UP000186817">
    <property type="component" value="Unassembled WGS sequence"/>
</dbReference>
<evidence type="ECO:0000313" key="2">
    <source>
        <dbReference type="EMBL" id="OLQ10037.1"/>
    </source>
</evidence>
<name>A0A1Q9ERK1_SYMMI</name>
<sequence length="189" mass="21667">MSSPSAGYGQRFTELSVQVSELQRRLSEGREARLEHLQREVGELAARLVAAKRCFQAELSPLKEVVDSLRKKVQEAREGDDSRFQAQQQQLSNLDERLKQAFQDAQRGSAETEARLLEAFGKRSQLLRDAVEREGGLRQSAEELLHGFLEREVPELRKRLTKASEERTALQQRALERVRRQVLLSLFVI</sequence>
<dbReference type="EMBL" id="LSRX01000086">
    <property type="protein sequence ID" value="OLQ10037.1"/>
    <property type="molecule type" value="Genomic_DNA"/>
</dbReference>
<evidence type="ECO:0000313" key="3">
    <source>
        <dbReference type="Proteomes" id="UP000186817"/>
    </source>
</evidence>
<proteinExistence type="predicted"/>
<accession>A0A1Q9ERK1</accession>
<dbReference type="InterPro" id="IPR038835">
    <property type="entry name" value="Giardin_beta-like"/>
</dbReference>
<dbReference type="PANTHER" id="PTHR37027">
    <property type="entry name" value="KDE4"/>
    <property type="match status" value="1"/>
</dbReference>
<dbReference type="AlphaFoldDB" id="A0A1Q9ERK1"/>